<keyword evidence="2" id="KW-0732">Signal</keyword>
<name>W0DMM6_9GAMM</name>
<feature type="region of interest" description="Disordered" evidence="1">
    <location>
        <begin position="110"/>
        <end position="196"/>
    </location>
</feature>
<reference evidence="3 4" key="1">
    <citation type="submission" date="2013-12" db="EMBL/GenBank/DDBJ databases">
        <authorList>
            <consortium name="DOE Joint Genome Institute"/>
            <person name="Muyzer G."/>
            <person name="Huntemann M."/>
            <person name="Han J."/>
            <person name="Chen A."/>
            <person name="Kyrpides N."/>
            <person name="Mavromatis K."/>
            <person name="Markowitz V."/>
            <person name="Palaniappan K."/>
            <person name="Ivanova N."/>
            <person name="Schaumberg A."/>
            <person name="Pati A."/>
            <person name="Liolios K."/>
            <person name="Nordberg H.P."/>
            <person name="Cantor M.N."/>
            <person name="Hua S.X."/>
            <person name="Woyke T."/>
        </authorList>
    </citation>
    <scope>NUCLEOTIDE SEQUENCE [LARGE SCALE GENOMIC DNA]</scope>
    <source>
        <strain evidence="3 4">ARh 1</strain>
    </source>
</reference>
<evidence type="ECO:0000313" key="3">
    <source>
        <dbReference type="EMBL" id="AHE99681.1"/>
    </source>
</evidence>
<evidence type="ECO:0000256" key="1">
    <source>
        <dbReference type="SAM" id="MobiDB-lite"/>
    </source>
</evidence>
<dbReference type="EMBL" id="CP007029">
    <property type="protein sequence ID" value="AHE99681.1"/>
    <property type="molecule type" value="Genomic_DNA"/>
</dbReference>
<protein>
    <recommendedName>
        <fullName evidence="5">DUF2796 domain-containing protein</fullName>
    </recommendedName>
</protein>
<dbReference type="KEGG" id="tti:THITH_16815"/>
<evidence type="ECO:0008006" key="5">
    <source>
        <dbReference type="Google" id="ProtNLM"/>
    </source>
</evidence>
<feature type="compositionally biased region" description="Basic and acidic residues" evidence="1">
    <location>
        <begin position="163"/>
        <end position="189"/>
    </location>
</feature>
<feature type="compositionally biased region" description="Basic and acidic residues" evidence="1">
    <location>
        <begin position="116"/>
        <end position="156"/>
    </location>
</feature>
<dbReference type="RefSeq" id="WP_006746729.1">
    <property type="nucleotide sequence ID" value="NZ_CP007029.1"/>
</dbReference>
<accession>W0DMM6</accession>
<dbReference type="AlphaFoldDB" id="W0DMM6"/>
<dbReference type="InterPro" id="IPR002395">
    <property type="entry name" value="Kininogen"/>
</dbReference>
<feature type="chain" id="PRO_5004787725" description="DUF2796 domain-containing protein" evidence="2">
    <location>
        <begin position="24"/>
        <end position="255"/>
    </location>
</feature>
<feature type="signal peptide" evidence="2">
    <location>
        <begin position="1"/>
        <end position="23"/>
    </location>
</feature>
<proteinExistence type="predicted"/>
<keyword evidence="4" id="KW-1185">Reference proteome</keyword>
<gene>
    <name evidence="3" type="ORF">THITH_16815</name>
</gene>
<dbReference type="InterPro" id="IPR021253">
    <property type="entry name" value="ZrgA-like"/>
</dbReference>
<sequence>MNHLIIRTGAIAALCLFGFGVQAATPEHRHHGAHVHGVAELNVVLDGALLAIELHSPAYNLVGFEHPPRTEADRRALREARAILESPERLFPLAAAAGCKPGAVRVDSPLFAGIDPDEHEHPSGHEQGHGHGSDHGHDHQHGHEHGSRHHEGDEHGHRHGHSHVHDEGQGHDERHGDAHNGDHGHGHSHDHNHHGHHADIHAEYSFDCAQPDALQPIDVRVFEHFPRTERLQVQRIGRAGQDALTLTPDRTALAL</sequence>
<organism evidence="3 4">
    <name type="scientific">Thioalkalivibrio paradoxus ARh 1</name>
    <dbReference type="NCBI Taxonomy" id="713585"/>
    <lineage>
        <taxon>Bacteria</taxon>
        <taxon>Pseudomonadati</taxon>
        <taxon>Pseudomonadota</taxon>
        <taxon>Gammaproteobacteria</taxon>
        <taxon>Chromatiales</taxon>
        <taxon>Ectothiorhodospiraceae</taxon>
        <taxon>Thioalkalivibrio</taxon>
    </lineage>
</organism>
<dbReference type="Pfam" id="PF10986">
    <property type="entry name" value="ZrgA"/>
    <property type="match status" value="2"/>
</dbReference>
<dbReference type="Proteomes" id="UP000005289">
    <property type="component" value="Chromosome"/>
</dbReference>
<dbReference type="HOGENOM" id="CLU_095659_0_0_6"/>
<evidence type="ECO:0000256" key="2">
    <source>
        <dbReference type="SAM" id="SignalP"/>
    </source>
</evidence>
<dbReference type="OrthoDB" id="7346546at2"/>
<evidence type="ECO:0000313" key="4">
    <source>
        <dbReference type="Proteomes" id="UP000005289"/>
    </source>
</evidence>
<dbReference type="STRING" id="713585.THITH_16815"/>
<dbReference type="PRINTS" id="PR00334">
    <property type="entry name" value="KININOGEN"/>
</dbReference>